<feature type="compositionally biased region" description="Basic and acidic residues" evidence="1">
    <location>
        <begin position="264"/>
        <end position="288"/>
    </location>
</feature>
<reference evidence="2" key="1">
    <citation type="submission" date="2019-08" db="EMBL/GenBank/DDBJ databases">
        <authorList>
            <person name="Kucharzyk K."/>
            <person name="Murdoch R.W."/>
            <person name="Higgins S."/>
            <person name="Loffler F."/>
        </authorList>
    </citation>
    <scope>NUCLEOTIDE SEQUENCE</scope>
</reference>
<dbReference type="EMBL" id="VSSQ01000209">
    <property type="protein sequence ID" value="MPL85674.1"/>
    <property type="molecule type" value="Genomic_DNA"/>
</dbReference>
<evidence type="ECO:0000256" key="1">
    <source>
        <dbReference type="SAM" id="MobiDB-lite"/>
    </source>
</evidence>
<accession>A0A644V344</accession>
<feature type="region of interest" description="Disordered" evidence="1">
    <location>
        <begin position="263"/>
        <end position="288"/>
    </location>
</feature>
<dbReference type="AlphaFoldDB" id="A0A644V344"/>
<evidence type="ECO:0000313" key="2">
    <source>
        <dbReference type="EMBL" id="MPL85674.1"/>
    </source>
</evidence>
<feature type="region of interest" description="Disordered" evidence="1">
    <location>
        <begin position="85"/>
        <end position="104"/>
    </location>
</feature>
<gene>
    <name evidence="2" type="ORF">SDC9_31647</name>
</gene>
<name>A0A644V344_9ZZZZ</name>
<sequence>MPPSRSVIHLLVEEFELDGRHRHYYDEEHEAGARCLCHFKIGEGFLVNVEGCRLRRIERPAHCLEGHVVDLGEDAQELDAFHDRQEKGDRQQQRQRHLEQKQPAVRPVDARGFGNFLRDCLQPCEEYRGAVAEFRPHVDRHDRLQRLIRAVEKVLGRQADRHEQFVDDAQWRLEIHPAPDPGNRHDRGDVGEHVDQPEKRLALRDEIQEQGDRKADRDHRGGAEDRITHRIAEGLEKYGVGEYRHIVSQADESCLLAQKAPVGEAHHQHVEHGAQPHADEEDEREGKKGVCGNRPFCRQCHVPCPPFRSVTSRNCR</sequence>
<protein>
    <submittedName>
        <fullName evidence="2">Uncharacterized protein</fullName>
    </submittedName>
</protein>
<organism evidence="2">
    <name type="scientific">bioreactor metagenome</name>
    <dbReference type="NCBI Taxonomy" id="1076179"/>
    <lineage>
        <taxon>unclassified sequences</taxon>
        <taxon>metagenomes</taxon>
        <taxon>ecological metagenomes</taxon>
    </lineage>
</organism>
<feature type="region of interest" description="Disordered" evidence="1">
    <location>
        <begin position="176"/>
        <end position="201"/>
    </location>
</feature>
<proteinExistence type="predicted"/>
<feature type="compositionally biased region" description="Basic and acidic residues" evidence="1">
    <location>
        <begin position="85"/>
        <end position="100"/>
    </location>
</feature>
<comment type="caution">
    <text evidence="2">The sequence shown here is derived from an EMBL/GenBank/DDBJ whole genome shotgun (WGS) entry which is preliminary data.</text>
</comment>